<comment type="catalytic activity">
    <reaction evidence="5">
        <text>L-methionyl-tRNA(fMet) + (6R)-10-formyltetrahydrofolate = N-formyl-L-methionyl-tRNA(fMet) + (6S)-5,6,7,8-tetrahydrofolate + H(+)</text>
        <dbReference type="Rhea" id="RHEA:24380"/>
        <dbReference type="Rhea" id="RHEA-COMP:9952"/>
        <dbReference type="Rhea" id="RHEA-COMP:9953"/>
        <dbReference type="ChEBI" id="CHEBI:15378"/>
        <dbReference type="ChEBI" id="CHEBI:57453"/>
        <dbReference type="ChEBI" id="CHEBI:78530"/>
        <dbReference type="ChEBI" id="CHEBI:78844"/>
        <dbReference type="ChEBI" id="CHEBI:195366"/>
        <dbReference type="EC" id="2.1.2.9"/>
    </reaction>
</comment>
<dbReference type="SUPFAM" id="SSF53328">
    <property type="entry name" value="Formyltransferase"/>
    <property type="match status" value="1"/>
</dbReference>
<organism evidence="8 9">
    <name type="scientific">Cyanobacterium stanieri (strain ATCC 29140 / PCC 7202)</name>
    <dbReference type="NCBI Taxonomy" id="292563"/>
    <lineage>
        <taxon>Bacteria</taxon>
        <taxon>Bacillati</taxon>
        <taxon>Cyanobacteriota</taxon>
        <taxon>Cyanophyceae</taxon>
        <taxon>Oscillatoriophycideae</taxon>
        <taxon>Chroococcales</taxon>
        <taxon>Geminocystaceae</taxon>
        <taxon>Cyanobacterium</taxon>
    </lineage>
</organism>
<protein>
    <recommendedName>
        <fullName evidence="2 5">Methionyl-tRNA formyltransferase</fullName>
        <ecNumber evidence="2 5">2.1.2.9</ecNumber>
    </recommendedName>
</protein>
<evidence type="ECO:0000259" key="7">
    <source>
        <dbReference type="Pfam" id="PF02911"/>
    </source>
</evidence>
<feature type="domain" description="Formyl transferase N-terminal" evidence="6">
    <location>
        <begin position="1"/>
        <end position="181"/>
    </location>
</feature>
<dbReference type="InterPro" id="IPR002376">
    <property type="entry name" value="Formyl_transf_N"/>
</dbReference>
<proteinExistence type="inferred from homology"/>
<dbReference type="InterPro" id="IPR005793">
    <property type="entry name" value="Formyl_trans_C"/>
</dbReference>
<dbReference type="CDD" id="cd08646">
    <property type="entry name" value="FMT_core_Met-tRNA-FMT_N"/>
    <property type="match status" value="1"/>
</dbReference>
<dbReference type="InterPro" id="IPR041711">
    <property type="entry name" value="Met-tRNA-FMT_N"/>
</dbReference>
<gene>
    <name evidence="5" type="primary">fmt</name>
    <name evidence="8" type="ordered locus">Cyast_1401</name>
</gene>
<dbReference type="EMBL" id="CP003940">
    <property type="protein sequence ID" value="AFZ47365.1"/>
    <property type="molecule type" value="Genomic_DNA"/>
</dbReference>
<dbReference type="Gene3D" id="3.40.50.12230">
    <property type="match status" value="1"/>
</dbReference>
<dbReference type="PROSITE" id="PS00373">
    <property type="entry name" value="GART"/>
    <property type="match status" value="1"/>
</dbReference>
<dbReference type="HOGENOM" id="CLU_033347_1_1_3"/>
<evidence type="ECO:0000259" key="6">
    <source>
        <dbReference type="Pfam" id="PF00551"/>
    </source>
</evidence>
<evidence type="ECO:0000256" key="3">
    <source>
        <dbReference type="ARBA" id="ARBA00022679"/>
    </source>
</evidence>
<dbReference type="CDD" id="cd08704">
    <property type="entry name" value="Met_tRNA_FMT_C"/>
    <property type="match status" value="1"/>
</dbReference>
<comment type="similarity">
    <text evidence="1 5">Belongs to the Fmt family.</text>
</comment>
<dbReference type="FunFam" id="3.40.50.12230:FF:000001">
    <property type="entry name" value="Methionyl-tRNA formyltransferase"/>
    <property type="match status" value="1"/>
</dbReference>
<dbReference type="Pfam" id="PF02911">
    <property type="entry name" value="Formyl_trans_C"/>
    <property type="match status" value="1"/>
</dbReference>
<dbReference type="InterPro" id="IPR005794">
    <property type="entry name" value="Fmt"/>
</dbReference>
<dbReference type="GO" id="GO:0004479">
    <property type="term" value="F:methionyl-tRNA formyltransferase activity"/>
    <property type="evidence" value="ECO:0007669"/>
    <property type="project" value="UniProtKB-UniRule"/>
</dbReference>
<dbReference type="InterPro" id="IPR011034">
    <property type="entry name" value="Formyl_transferase-like_C_sf"/>
</dbReference>
<accession>K9YLT8</accession>
<keyword evidence="3 5" id="KW-0808">Transferase</keyword>
<dbReference type="PATRIC" id="fig|292563.3.peg.1467"/>
<reference evidence="9" key="1">
    <citation type="journal article" date="2013" name="Proc. Natl. Acad. Sci. U.S.A.">
        <title>Improving the coverage of the cyanobacterial phylum using diversity-driven genome sequencing.</title>
        <authorList>
            <person name="Shih P.M."/>
            <person name="Wu D."/>
            <person name="Latifi A."/>
            <person name="Axen S.D."/>
            <person name="Fewer D.P."/>
            <person name="Talla E."/>
            <person name="Calteau A."/>
            <person name="Cai F."/>
            <person name="Tandeau de Marsac N."/>
            <person name="Rippka R."/>
            <person name="Herdman M."/>
            <person name="Sivonen K."/>
            <person name="Coursin T."/>
            <person name="Laurent T."/>
            <person name="Goodwin L."/>
            <person name="Nolan M."/>
            <person name="Davenport K.W."/>
            <person name="Han C.S."/>
            <person name="Rubin E.M."/>
            <person name="Eisen J.A."/>
            <person name="Woyke T."/>
            <person name="Gugger M."/>
            <person name="Kerfeld C.A."/>
        </authorList>
    </citation>
    <scope>NUCLEOTIDE SEQUENCE [LARGE SCALE GENOMIC DNA]</scope>
    <source>
        <strain evidence="9">ATCC 29140 / PCC 7202</strain>
    </source>
</reference>
<evidence type="ECO:0000313" key="8">
    <source>
        <dbReference type="EMBL" id="AFZ47365.1"/>
    </source>
</evidence>
<evidence type="ECO:0000313" key="9">
    <source>
        <dbReference type="Proteomes" id="UP000010483"/>
    </source>
</evidence>
<dbReference type="InterPro" id="IPR044135">
    <property type="entry name" value="Met-tRNA-FMT_C"/>
</dbReference>
<feature type="domain" description="Formyl transferase C-terminal" evidence="7">
    <location>
        <begin position="204"/>
        <end position="320"/>
    </location>
</feature>
<dbReference type="Pfam" id="PF00551">
    <property type="entry name" value="Formyl_trans_N"/>
    <property type="match status" value="1"/>
</dbReference>
<dbReference type="InterPro" id="IPR036477">
    <property type="entry name" value="Formyl_transf_N_sf"/>
</dbReference>
<comment type="function">
    <text evidence="5">Attaches a formyl group to the free amino group of methionyl-tRNA(fMet). The formyl group appears to play a dual role in the initiator identity of N-formylmethionyl-tRNA by promoting its recognition by IF2 and preventing the misappropriation of this tRNA by the elongation apparatus.</text>
</comment>
<dbReference type="HAMAP" id="MF_00182">
    <property type="entry name" value="Formyl_trans"/>
    <property type="match status" value="1"/>
</dbReference>
<evidence type="ECO:0000256" key="4">
    <source>
        <dbReference type="ARBA" id="ARBA00022917"/>
    </source>
</evidence>
<dbReference type="SUPFAM" id="SSF50486">
    <property type="entry name" value="FMT C-terminal domain-like"/>
    <property type="match status" value="1"/>
</dbReference>
<keyword evidence="9" id="KW-1185">Reference proteome</keyword>
<name>K9YLT8_CYASC</name>
<dbReference type="AlphaFoldDB" id="K9YLT8"/>
<dbReference type="Proteomes" id="UP000010483">
    <property type="component" value="Chromosome"/>
</dbReference>
<keyword evidence="4 5" id="KW-0648">Protein biosynthesis</keyword>
<dbReference type="PANTHER" id="PTHR11138">
    <property type="entry name" value="METHIONYL-TRNA FORMYLTRANSFERASE"/>
    <property type="match status" value="1"/>
</dbReference>
<dbReference type="PANTHER" id="PTHR11138:SF5">
    <property type="entry name" value="METHIONYL-TRNA FORMYLTRANSFERASE, MITOCHONDRIAL"/>
    <property type="match status" value="1"/>
</dbReference>
<dbReference type="EC" id="2.1.2.9" evidence="2 5"/>
<dbReference type="InterPro" id="IPR001555">
    <property type="entry name" value="GART_AS"/>
</dbReference>
<dbReference type="KEGG" id="csn:Cyast_1401"/>
<dbReference type="eggNOG" id="COG0223">
    <property type="taxonomic scope" value="Bacteria"/>
</dbReference>
<dbReference type="NCBIfam" id="TIGR00460">
    <property type="entry name" value="fmt"/>
    <property type="match status" value="1"/>
</dbReference>
<evidence type="ECO:0000256" key="1">
    <source>
        <dbReference type="ARBA" id="ARBA00010699"/>
    </source>
</evidence>
<dbReference type="GO" id="GO:0005829">
    <property type="term" value="C:cytosol"/>
    <property type="evidence" value="ECO:0007669"/>
    <property type="project" value="TreeGrafter"/>
</dbReference>
<evidence type="ECO:0000256" key="5">
    <source>
        <dbReference type="HAMAP-Rule" id="MF_00182"/>
    </source>
</evidence>
<feature type="binding site" evidence="5">
    <location>
        <begin position="111"/>
        <end position="114"/>
    </location>
    <ligand>
        <name>(6S)-5,6,7,8-tetrahydrofolate</name>
        <dbReference type="ChEBI" id="CHEBI:57453"/>
    </ligand>
</feature>
<evidence type="ECO:0000256" key="2">
    <source>
        <dbReference type="ARBA" id="ARBA00012261"/>
    </source>
</evidence>
<dbReference type="STRING" id="292563.Cyast_1401"/>
<sequence>MRIVFFGTPDFAVATLEKLLTDTNHQIVAVVTQPDKRRGRGSKTIPSPIKKVALEHNIPVWQPHRIKKDQPTLELLQQTQADVFVVVAYGQILSSQILQMPKYGCINVHGSILPHYRGAAPIQWSIYDGEKETGITTMLMDEGMDTGAMLLKAYTPITLFDNTYTLAEKLATQGANLLLETLSQIAEIKPIPQDDNLATYARLIDKEDYHIDWRKSSLEIHNQIRAFYPNCFTTFRQQKLKVINSLPLDDLENIDLPSELLKIKSYLSDIYTLKGEVGEVVKPIKNFGFVVQTGTGLLLILEVQLAGKKVQSAWNFINGTHLELGERLN</sequence>